<dbReference type="OMA" id="AWTHQHP"/>
<comment type="catalytic activity">
    <reaction evidence="14">
        <text>pyridoxine + ATP = pyridoxine 5'-phosphate + ADP + H(+)</text>
        <dbReference type="Rhea" id="RHEA:25108"/>
        <dbReference type="ChEBI" id="CHEBI:15378"/>
        <dbReference type="ChEBI" id="CHEBI:16709"/>
        <dbReference type="ChEBI" id="CHEBI:30616"/>
        <dbReference type="ChEBI" id="CHEBI:58589"/>
        <dbReference type="ChEBI" id="CHEBI:456216"/>
        <dbReference type="EC" id="2.7.1.35"/>
    </reaction>
    <physiologicalReaction direction="left-to-right" evidence="14">
        <dbReference type="Rhea" id="RHEA:25109"/>
    </physiologicalReaction>
</comment>
<dbReference type="RefSeq" id="XP_024351726.1">
    <property type="nucleotide sequence ID" value="XM_024493798.1"/>
</dbReference>
<dbReference type="InterPro" id="IPR013749">
    <property type="entry name" value="PM/HMP-P_kinase-1"/>
</dbReference>
<dbReference type="PANTHER" id="PTHR10534">
    <property type="entry name" value="PYRIDOXAL KINASE"/>
    <property type="match status" value="1"/>
</dbReference>
<dbReference type="GO" id="GO:0009443">
    <property type="term" value="P:pyridoxal 5'-phosphate salvage"/>
    <property type="evidence" value="ECO:0007669"/>
    <property type="project" value="InterPro"/>
</dbReference>
<evidence type="ECO:0000256" key="4">
    <source>
        <dbReference type="ARBA" id="ARBA00008805"/>
    </source>
</evidence>
<evidence type="ECO:0000256" key="10">
    <source>
        <dbReference type="ARBA" id="ARBA00022840"/>
    </source>
</evidence>
<dbReference type="SUPFAM" id="SSF53613">
    <property type="entry name" value="Ribokinase-like"/>
    <property type="match status" value="1"/>
</dbReference>
<comment type="pathway">
    <text evidence="2">Cofactor metabolism; pyridoxal 5'-phosphate salvage; pyridoxine 5'-phosphate from pyridoxine: step 1/1.</text>
</comment>
<dbReference type="InterPro" id="IPR029056">
    <property type="entry name" value="Ribokinase-like"/>
</dbReference>
<sequence>MESKRVLSVQSHVVHGYVGNKSAVFPLQVFLFSIYYPSEYAHCTGQVLSLKHLESIYDSLKQNRSANYDALLTGYVGDPDFLIQLAKIAMETKSANPHCRFYCDPVIGDNGHIYVPEELIPIYREKILPISDVLLPNQFEAELLTGCKITDEDSTFHCIDLLHSTYGIPTVIFSSTDLLFEDKQGFRQLATYISYRPDLAELRKCGRFSGDLGQKGRALSVLAQRVRALFPKLEVPFFGTGDLFSSLTLIYFEKHDGNLDMMKALYKIQCTMHAVLKRTVEYAENLSSDPTNMMQKSDRYELRLIQSAKDILDPPDFASVQVTSL</sequence>
<dbReference type="EMBL" id="APAU02000029">
    <property type="protein sequence ID" value="EUB60530.1"/>
    <property type="molecule type" value="Genomic_DNA"/>
</dbReference>
<evidence type="ECO:0000256" key="9">
    <source>
        <dbReference type="ARBA" id="ARBA00022777"/>
    </source>
</evidence>
<dbReference type="UniPathway" id="UPA01068">
    <property type="reaction ID" value="UER00298"/>
</dbReference>
<name>W6UGA6_ECHGR</name>
<evidence type="ECO:0000256" key="8">
    <source>
        <dbReference type="ARBA" id="ARBA00022741"/>
    </source>
</evidence>
<evidence type="ECO:0000256" key="3">
    <source>
        <dbReference type="ARBA" id="ARBA00005210"/>
    </source>
</evidence>
<evidence type="ECO:0000256" key="13">
    <source>
        <dbReference type="ARBA" id="ARBA00047377"/>
    </source>
</evidence>
<evidence type="ECO:0000256" key="1">
    <source>
        <dbReference type="ARBA" id="ARBA00004750"/>
    </source>
</evidence>
<evidence type="ECO:0000256" key="14">
    <source>
        <dbReference type="ARBA" id="ARBA00048524"/>
    </source>
</evidence>
<dbReference type="CTD" id="36340264"/>
<evidence type="ECO:0000256" key="7">
    <source>
        <dbReference type="ARBA" id="ARBA00022679"/>
    </source>
</evidence>
<keyword evidence="8" id="KW-0547">Nucleotide-binding</keyword>
<feature type="domain" description="Pyridoxamine kinase/Phosphomethylpyrimidine kinase" evidence="15">
    <location>
        <begin position="95"/>
        <end position="176"/>
    </location>
</feature>
<evidence type="ECO:0000313" key="16">
    <source>
        <dbReference type="EMBL" id="EUB60530.1"/>
    </source>
</evidence>
<comment type="catalytic activity">
    <reaction evidence="12">
        <text>pyridoxamine + ATP = pyridoxamine 5'-phosphate + ADP + H(+)</text>
        <dbReference type="Rhea" id="RHEA:25104"/>
        <dbReference type="ChEBI" id="CHEBI:15378"/>
        <dbReference type="ChEBI" id="CHEBI:30616"/>
        <dbReference type="ChEBI" id="CHEBI:57761"/>
        <dbReference type="ChEBI" id="CHEBI:58451"/>
        <dbReference type="ChEBI" id="CHEBI:456216"/>
        <dbReference type="EC" id="2.7.1.35"/>
    </reaction>
    <physiologicalReaction direction="left-to-right" evidence="12">
        <dbReference type="Rhea" id="RHEA:25105"/>
    </physiologicalReaction>
</comment>
<dbReference type="Pfam" id="PF08543">
    <property type="entry name" value="Phos_pyr_kin"/>
    <property type="match status" value="1"/>
</dbReference>
<keyword evidence="7" id="KW-0808">Transferase</keyword>
<reference evidence="16 17" key="1">
    <citation type="journal article" date="2013" name="Nat. Genet.">
        <title>The genome of the hydatid tapeworm Echinococcus granulosus.</title>
        <authorList>
            <person name="Zheng H."/>
            <person name="Zhang W."/>
            <person name="Zhang L."/>
            <person name="Zhang Z."/>
            <person name="Li J."/>
            <person name="Lu G."/>
            <person name="Zhu Y."/>
            <person name="Wang Y."/>
            <person name="Huang Y."/>
            <person name="Liu J."/>
            <person name="Kang H."/>
            <person name="Chen J."/>
            <person name="Wang L."/>
            <person name="Chen A."/>
            <person name="Yu S."/>
            <person name="Gao Z."/>
            <person name="Jin L."/>
            <person name="Gu W."/>
            <person name="Wang Z."/>
            <person name="Zhao L."/>
            <person name="Shi B."/>
            <person name="Wen H."/>
            <person name="Lin R."/>
            <person name="Jones M.K."/>
            <person name="Brejova B."/>
            <person name="Vinar T."/>
            <person name="Zhao G."/>
            <person name="McManus D.P."/>
            <person name="Chen Z."/>
            <person name="Zhou Y."/>
            <person name="Wang S."/>
        </authorList>
    </citation>
    <scope>NUCLEOTIDE SEQUENCE [LARGE SCALE GENOMIC DNA]</scope>
</reference>
<dbReference type="KEGG" id="egl:EGR_04549"/>
<dbReference type="Gene3D" id="3.40.1190.20">
    <property type="match status" value="1"/>
</dbReference>
<organism evidence="16 17">
    <name type="scientific">Echinococcus granulosus</name>
    <name type="common">Hydatid tapeworm</name>
    <dbReference type="NCBI Taxonomy" id="6210"/>
    <lineage>
        <taxon>Eukaryota</taxon>
        <taxon>Metazoa</taxon>
        <taxon>Spiralia</taxon>
        <taxon>Lophotrochozoa</taxon>
        <taxon>Platyhelminthes</taxon>
        <taxon>Cestoda</taxon>
        <taxon>Eucestoda</taxon>
        <taxon>Cyclophyllidea</taxon>
        <taxon>Taeniidae</taxon>
        <taxon>Echinococcus</taxon>
        <taxon>Echinococcus granulosus group</taxon>
    </lineage>
</organism>
<comment type="catalytic activity">
    <reaction evidence="13">
        <text>pyridoxal + ATP = pyridoxal 5'-phosphate + ADP + H(+)</text>
        <dbReference type="Rhea" id="RHEA:10224"/>
        <dbReference type="ChEBI" id="CHEBI:15378"/>
        <dbReference type="ChEBI" id="CHEBI:17310"/>
        <dbReference type="ChEBI" id="CHEBI:30616"/>
        <dbReference type="ChEBI" id="CHEBI:456216"/>
        <dbReference type="ChEBI" id="CHEBI:597326"/>
        <dbReference type="EC" id="2.7.1.35"/>
    </reaction>
    <physiologicalReaction direction="left-to-right" evidence="13">
        <dbReference type="Rhea" id="RHEA:10225"/>
    </physiologicalReaction>
</comment>
<evidence type="ECO:0000313" key="17">
    <source>
        <dbReference type="Proteomes" id="UP000019149"/>
    </source>
</evidence>
<dbReference type="GeneID" id="36340264"/>
<evidence type="ECO:0000256" key="2">
    <source>
        <dbReference type="ARBA" id="ARBA00004835"/>
    </source>
</evidence>
<protein>
    <recommendedName>
        <fullName evidence="6">Pyridoxal kinase</fullName>
        <ecNumber evidence="5">2.7.1.35</ecNumber>
    </recommendedName>
    <alternativeName>
        <fullName evidence="11">Pyridoxine kinase</fullName>
    </alternativeName>
</protein>
<proteinExistence type="inferred from homology"/>
<dbReference type="OrthoDB" id="2104723at2759"/>
<dbReference type="GO" id="GO:0008478">
    <property type="term" value="F:pyridoxal kinase activity"/>
    <property type="evidence" value="ECO:0007669"/>
    <property type="project" value="UniProtKB-EC"/>
</dbReference>
<evidence type="ECO:0000259" key="15">
    <source>
        <dbReference type="Pfam" id="PF08543"/>
    </source>
</evidence>
<dbReference type="GO" id="GO:0005829">
    <property type="term" value="C:cytosol"/>
    <property type="evidence" value="ECO:0007669"/>
    <property type="project" value="TreeGrafter"/>
</dbReference>
<dbReference type="GO" id="GO:0005524">
    <property type="term" value="F:ATP binding"/>
    <property type="evidence" value="ECO:0007669"/>
    <property type="project" value="UniProtKB-KW"/>
</dbReference>
<dbReference type="NCBIfam" id="TIGR00687">
    <property type="entry name" value="pyridox_kin"/>
    <property type="match status" value="1"/>
</dbReference>
<evidence type="ECO:0000256" key="6">
    <source>
        <dbReference type="ARBA" id="ARBA00018134"/>
    </source>
</evidence>
<comment type="pathway">
    <text evidence="1">Cofactor metabolism; pyridoxal 5'-phosphate salvage; pyridoxamine 5'-phosphate from pyridoxamine: step 1/1.</text>
</comment>
<keyword evidence="17" id="KW-1185">Reference proteome</keyword>
<dbReference type="AlphaFoldDB" id="W6UGA6"/>
<gene>
    <name evidence="16" type="ORF">EGR_04549</name>
</gene>
<dbReference type="EC" id="2.7.1.35" evidence="5"/>
<dbReference type="PANTHER" id="PTHR10534:SF2">
    <property type="entry name" value="PYRIDOXAL KINASE"/>
    <property type="match status" value="1"/>
</dbReference>
<keyword evidence="10" id="KW-0067">ATP-binding</keyword>
<comment type="similarity">
    <text evidence="4">Belongs to the pyridoxine kinase family.</text>
</comment>
<dbReference type="Proteomes" id="UP000019149">
    <property type="component" value="Unassembled WGS sequence"/>
</dbReference>
<dbReference type="InterPro" id="IPR004625">
    <property type="entry name" value="PyrdxlKinase"/>
</dbReference>
<evidence type="ECO:0000256" key="11">
    <source>
        <dbReference type="ARBA" id="ARBA00032808"/>
    </source>
</evidence>
<comment type="caution">
    <text evidence="16">The sequence shown here is derived from an EMBL/GenBank/DDBJ whole genome shotgun (WGS) entry which is preliminary data.</text>
</comment>
<dbReference type="STRING" id="6210.W6UGA6"/>
<evidence type="ECO:0000256" key="12">
    <source>
        <dbReference type="ARBA" id="ARBA00047310"/>
    </source>
</evidence>
<accession>W6UGA6</accession>
<dbReference type="CDD" id="cd01173">
    <property type="entry name" value="pyridoxal_pyridoxamine_kinase"/>
    <property type="match status" value="1"/>
</dbReference>
<evidence type="ECO:0000256" key="5">
    <source>
        <dbReference type="ARBA" id="ARBA00012104"/>
    </source>
</evidence>
<comment type="pathway">
    <text evidence="3">Cofactor metabolism; pyridoxal 5'-phosphate salvage; pyridoxal 5'-phosphate from pyridoxal: step 1/1.</text>
</comment>
<keyword evidence="9 16" id="KW-0418">Kinase</keyword>